<dbReference type="EC" id="2.7.7.48" evidence="3 13"/>
<dbReference type="InterPro" id="IPR043502">
    <property type="entry name" value="DNA/RNA_pol_sf"/>
</dbReference>
<keyword evidence="5 13" id="KW-0696">RNA-directed RNA polymerase</keyword>
<keyword evidence="6 13" id="KW-0808">Transferase</keyword>
<dbReference type="InterPro" id="IPR007097">
    <property type="entry name" value="RNA-dir_pol_reovirus"/>
</dbReference>
<dbReference type="GO" id="GO:0000166">
    <property type="term" value="F:nucleotide binding"/>
    <property type="evidence" value="ECO:0007669"/>
    <property type="project" value="UniProtKB-KW"/>
</dbReference>
<proteinExistence type="inferred from homology"/>
<dbReference type="GO" id="GO:0019079">
    <property type="term" value="P:viral genome replication"/>
    <property type="evidence" value="ECO:0007669"/>
    <property type="project" value="InterPro"/>
</dbReference>
<dbReference type="SUPFAM" id="SSF56672">
    <property type="entry name" value="DNA/RNA polymerases"/>
    <property type="match status" value="1"/>
</dbReference>
<dbReference type="Gene3D" id="3.30.70.2480">
    <property type="match status" value="1"/>
</dbReference>
<dbReference type="InterPro" id="IPR001795">
    <property type="entry name" value="RNA-dir_pol_luteovirus"/>
</dbReference>
<evidence type="ECO:0000256" key="5">
    <source>
        <dbReference type="ARBA" id="ARBA00022484"/>
    </source>
</evidence>
<sequence length="1156" mass="131831">MTWLSESQIRNLAYTSLVYTNPQVTRIELEESKNENLWSSRETKPVSPKEEIDRINEIVRSSLSTDDKINKLLRIRYHGIYVDDKSDKRDTVSKLLDITIKELPVECRYNDQIDRIILDAKRWRANNTKSLRAYHFNIPINEYIRDNEIEIIDTGDKKWKSDTLMGLIPHFGHRTHTLISSVIFAVQSRIKSLKVEHQEALAWLLRKIRQLYKEGYLELERNRQWSHTISQLRDSTFRMYNAKVIHAACAAISISMSDSIDYGFLCQIVAAFEQIPANAAKLLSSPMTLFVGICQFNFRKIVSTGNANETVITELPNTRKVEKSQIDEWNELMENDPLKSSIMLQLMNENLSTDVETFKLIFNCFSATFHVGHRIDNSQDAIQDQVNAKYTSDVDREMYDQYYYMLKNMFKEEIKYYINECRKTYNSDVTVPSLASLANTSNGRSIEVKFIDRYIKTTKKMLHLDHDLSSSSNYTNVHEIISRGIPMGTRNVPARQTRGIFILPWQVAAVQHTLAETMYKRAKKGAYKGAFAEAYTAKAASLTYGVLAEDTSNANKIILYTDVSQWDASQHNTEPYRSAWINAIDEARSELKRPKSDEPHVLEMNVLDKMMDIQKALLSSNLIVESPGSNGEKVIIRYHGVASGEKTTKIGNSYANIALITTVLSKVSEQIPDLRVTHLRVDGDDNVVTAYTSCEISKLQSIIKNAYSLMNARVKALASYTGLEMAKRFIICGKIFERGAISIYTAERPYGTDASQQQIAGSLLYSSAVNAHRTLGDNYKRFMEDVLIPPAASTKVTARLRVLLSPVTLHATGPLSFEITPGGIGGRMRFFTNNDSNMQLFKTLTTSVSVSVTPDDIKLYRKTEQFKHRVEVMKSAMEININGKAKILEDILEEKESQKTLGIPNVQSQKNRDQISETLKILSLPEQKLEKVTKFYPEEIFNLVLSNSKKVTVHVQKVERLYEHSSIQVTKLQSQLGIRIADTAPIVKPINTLYEIVSKIAPFKISPSDIEKYARDYKLDTYVGKKSFLQDLGLQGAQLKQYLSTKLLFKDLLLAKYDKLYESPGFGSTQLTTIPLDIHTAKIVFNINIKLPAQYQEILLLMLLYEYIHYVMDGGETFRVTLNDMQQDESVKLASQIMKMIDNIKLDEVKFKDDIM</sequence>
<dbReference type="GO" id="GO:0044423">
    <property type="term" value="C:virion component"/>
    <property type="evidence" value="ECO:0007669"/>
    <property type="project" value="UniProtKB-KW"/>
</dbReference>
<evidence type="ECO:0000259" key="14">
    <source>
        <dbReference type="PROSITE" id="PS50523"/>
    </source>
</evidence>
<feature type="domain" description="RdRp catalytic" evidence="14">
    <location>
        <begin position="542"/>
        <end position="736"/>
    </location>
</feature>
<keyword evidence="9" id="KW-0946">Virion</keyword>
<evidence type="ECO:0000256" key="12">
    <source>
        <dbReference type="ARBA" id="ARBA00048744"/>
    </source>
</evidence>
<name>A0A3G1RPP6_9REOV</name>
<gene>
    <name evidence="15" type="primary">VP1</name>
</gene>
<dbReference type="Gene3D" id="1.10.357.80">
    <property type="match status" value="2"/>
</dbReference>
<comment type="catalytic activity">
    <reaction evidence="12 13">
        <text>RNA(n) + a ribonucleoside 5'-triphosphate = RNA(n+1) + diphosphate</text>
        <dbReference type="Rhea" id="RHEA:21248"/>
        <dbReference type="Rhea" id="RHEA-COMP:14527"/>
        <dbReference type="Rhea" id="RHEA-COMP:17342"/>
        <dbReference type="ChEBI" id="CHEBI:33019"/>
        <dbReference type="ChEBI" id="CHEBI:61557"/>
        <dbReference type="ChEBI" id="CHEBI:140395"/>
        <dbReference type="EC" id="2.7.7.48"/>
    </reaction>
</comment>
<dbReference type="GO" id="GO:0003723">
    <property type="term" value="F:RNA binding"/>
    <property type="evidence" value="ECO:0007669"/>
    <property type="project" value="UniProtKB-KW"/>
</dbReference>
<keyword evidence="10" id="KW-0694">RNA-binding</keyword>
<comment type="subcellular location">
    <subcellularLocation>
        <location evidence="1">Virion</location>
    </subcellularLocation>
</comment>
<reference evidence="15" key="1">
    <citation type="journal article" date="2018" name="Mol. Ecol.">
        <title>Virus-virus interactions and host ecology are associated with RNA virome structure in wild birds.</title>
        <authorList>
            <person name="Wille M."/>
            <person name="Eden J.S."/>
            <person name="Shi M."/>
            <person name="Klaassen M."/>
            <person name="Hurt A.C."/>
            <person name="Holmes E.C."/>
        </authorList>
    </citation>
    <scope>NUCLEOTIDE SEQUENCE</scope>
    <source>
        <strain evidence="15">MW05</strain>
    </source>
</reference>
<evidence type="ECO:0000256" key="4">
    <source>
        <dbReference type="ARBA" id="ARBA00022412"/>
    </source>
</evidence>
<keyword evidence="7 13" id="KW-0548">Nucleotidyltransferase</keyword>
<evidence type="ECO:0000256" key="6">
    <source>
        <dbReference type="ARBA" id="ARBA00022679"/>
    </source>
</evidence>
<accession>A0A3G1RPP6</accession>
<dbReference type="EMBL" id="MH453863">
    <property type="protein sequence ID" value="AXF38730.1"/>
    <property type="molecule type" value="Genomic_RNA"/>
</dbReference>
<evidence type="ECO:0000256" key="3">
    <source>
        <dbReference type="ARBA" id="ARBA00012494"/>
    </source>
</evidence>
<dbReference type="PROSITE" id="PS50523">
    <property type="entry name" value="RDRP_DSRNA_REO"/>
    <property type="match status" value="1"/>
</dbReference>
<keyword evidence="8 13" id="KW-0547">Nucleotide-binding</keyword>
<evidence type="ECO:0000256" key="11">
    <source>
        <dbReference type="ARBA" id="ARBA00022953"/>
    </source>
</evidence>
<dbReference type="Pfam" id="PF02123">
    <property type="entry name" value="RdRP_4"/>
    <property type="match status" value="1"/>
</dbReference>
<evidence type="ECO:0000256" key="7">
    <source>
        <dbReference type="ARBA" id="ARBA00022695"/>
    </source>
</evidence>
<evidence type="ECO:0000313" key="15">
    <source>
        <dbReference type="EMBL" id="AXF38730.1"/>
    </source>
</evidence>
<evidence type="ECO:0000256" key="1">
    <source>
        <dbReference type="ARBA" id="ARBA00004328"/>
    </source>
</evidence>
<evidence type="ECO:0000256" key="10">
    <source>
        <dbReference type="ARBA" id="ARBA00022884"/>
    </source>
</evidence>
<keyword evidence="11 13" id="KW-0693">Viral RNA replication</keyword>
<evidence type="ECO:0000256" key="2">
    <source>
        <dbReference type="ARBA" id="ARBA00009581"/>
    </source>
</evidence>
<evidence type="ECO:0000256" key="8">
    <source>
        <dbReference type="ARBA" id="ARBA00022741"/>
    </source>
</evidence>
<protein>
    <recommendedName>
        <fullName evidence="4 13">RNA-directed RNA polymerase</fullName>
        <ecNumber evidence="3 13">2.7.7.48</ecNumber>
    </recommendedName>
</protein>
<dbReference type="GO" id="GO:0003968">
    <property type="term" value="F:RNA-directed RNA polymerase activity"/>
    <property type="evidence" value="ECO:0007669"/>
    <property type="project" value="UniProtKB-KW"/>
</dbReference>
<dbReference type="GO" id="GO:0006351">
    <property type="term" value="P:DNA-templated transcription"/>
    <property type="evidence" value="ECO:0007669"/>
    <property type="project" value="InterPro"/>
</dbReference>
<comment type="similarity">
    <text evidence="2">Belongs to the reoviridae RNA-directed RNA polymerase family.</text>
</comment>
<evidence type="ECO:0000256" key="13">
    <source>
        <dbReference type="RuleBase" id="RU364050"/>
    </source>
</evidence>
<organism evidence="15">
    <name type="scientific">Ruddy turnstone rotavirus</name>
    <dbReference type="NCBI Taxonomy" id="2212774"/>
    <lineage>
        <taxon>Viruses</taxon>
        <taxon>Riboviria</taxon>
        <taxon>Orthornavirae</taxon>
        <taxon>Duplornaviricota</taxon>
        <taxon>Resentoviricetes</taxon>
        <taxon>Reovirales</taxon>
        <taxon>Sedoreoviridae</taxon>
        <taxon>Rotavirus</taxon>
    </lineage>
</organism>
<evidence type="ECO:0000256" key="9">
    <source>
        <dbReference type="ARBA" id="ARBA00022844"/>
    </source>
</evidence>